<dbReference type="GO" id="GO:0003676">
    <property type="term" value="F:nucleic acid binding"/>
    <property type="evidence" value="ECO:0007669"/>
    <property type="project" value="InterPro"/>
</dbReference>
<dbReference type="InterPro" id="IPR003604">
    <property type="entry name" value="Matrin/U1-like-C_Znf_C2H2"/>
</dbReference>
<dbReference type="PANTHER" id="PTHR47487:SF9">
    <property type="entry name" value="OS09G0421700 PROTEIN"/>
    <property type="match status" value="1"/>
</dbReference>
<dbReference type="Gene3D" id="3.30.160.60">
    <property type="entry name" value="Classic Zinc Finger"/>
    <property type="match status" value="4"/>
</dbReference>
<feature type="domain" description="C2H2-type" evidence="2">
    <location>
        <begin position="477"/>
        <end position="499"/>
    </location>
</feature>
<reference evidence="3" key="2">
    <citation type="journal article" date="2015" name="Data Brief">
        <title>Shoot transcriptome of the giant reed, Arundo donax.</title>
        <authorList>
            <person name="Barrero R.A."/>
            <person name="Guerrero F.D."/>
            <person name="Moolhuijzen P."/>
            <person name="Goolsby J.A."/>
            <person name="Tidwell J."/>
            <person name="Bellgard S.E."/>
            <person name="Bellgard M.I."/>
        </authorList>
    </citation>
    <scope>NUCLEOTIDE SEQUENCE</scope>
    <source>
        <tissue evidence="3">Shoot tissue taken approximately 20 cm above the soil surface</tissue>
    </source>
</reference>
<evidence type="ECO:0000259" key="2">
    <source>
        <dbReference type="PROSITE" id="PS00028"/>
    </source>
</evidence>
<dbReference type="GO" id="GO:0008270">
    <property type="term" value="F:zinc ion binding"/>
    <property type="evidence" value="ECO:0007669"/>
    <property type="project" value="InterPro"/>
</dbReference>
<dbReference type="EMBL" id="GBRH01205253">
    <property type="protein sequence ID" value="JAD92642.1"/>
    <property type="molecule type" value="Transcribed_RNA"/>
</dbReference>
<dbReference type="SUPFAM" id="SSF57667">
    <property type="entry name" value="beta-beta-alpha zinc fingers"/>
    <property type="match status" value="4"/>
</dbReference>
<evidence type="ECO:0000313" key="3">
    <source>
        <dbReference type="EMBL" id="JAD92642.1"/>
    </source>
</evidence>
<protein>
    <recommendedName>
        <fullName evidence="2">C2H2-type domain-containing protein</fullName>
    </recommendedName>
</protein>
<dbReference type="PANTHER" id="PTHR47487">
    <property type="entry name" value="OS06G0651300 PROTEIN-RELATED"/>
    <property type="match status" value="1"/>
</dbReference>
<dbReference type="AlphaFoldDB" id="A0A0A9E9K6"/>
<dbReference type="PROSITE" id="PS00028">
    <property type="entry name" value="ZINC_FINGER_C2H2_1"/>
    <property type="match status" value="1"/>
</dbReference>
<reference evidence="3" key="1">
    <citation type="submission" date="2014-09" db="EMBL/GenBank/DDBJ databases">
        <authorList>
            <person name="Magalhaes I.L.F."/>
            <person name="Oliveira U."/>
            <person name="Santos F.R."/>
            <person name="Vidigal T.H.D.A."/>
            <person name="Brescovit A.D."/>
            <person name="Santos A.J."/>
        </authorList>
    </citation>
    <scope>NUCLEOTIDE SEQUENCE</scope>
    <source>
        <tissue evidence="3">Shoot tissue taken approximately 20 cm above the soil surface</tissue>
    </source>
</reference>
<accession>A0A0A9E9K6</accession>
<name>A0A0A9E9K6_ARUDO</name>
<dbReference type="SMART" id="SM00355">
    <property type="entry name" value="ZnF_C2H2"/>
    <property type="match status" value="5"/>
</dbReference>
<organism evidence="3">
    <name type="scientific">Arundo donax</name>
    <name type="common">Giant reed</name>
    <name type="synonym">Donax arundinaceus</name>
    <dbReference type="NCBI Taxonomy" id="35708"/>
    <lineage>
        <taxon>Eukaryota</taxon>
        <taxon>Viridiplantae</taxon>
        <taxon>Streptophyta</taxon>
        <taxon>Embryophyta</taxon>
        <taxon>Tracheophyta</taxon>
        <taxon>Spermatophyta</taxon>
        <taxon>Magnoliopsida</taxon>
        <taxon>Liliopsida</taxon>
        <taxon>Poales</taxon>
        <taxon>Poaceae</taxon>
        <taxon>PACMAD clade</taxon>
        <taxon>Arundinoideae</taxon>
        <taxon>Arundineae</taxon>
        <taxon>Arundo</taxon>
    </lineage>
</organism>
<feature type="region of interest" description="Disordered" evidence="1">
    <location>
        <begin position="437"/>
        <end position="467"/>
    </location>
</feature>
<proteinExistence type="predicted"/>
<dbReference type="InterPro" id="IPR036236">
    <property type="entry name" value="Znf_C2H2_sf"/>
</dbReference>
<dbReference type="SMART" id="SM00451">
    <property type="entry name" value="ZnF_U1"/>
    <property type="match status" value="5"/>
</dbReference>
<evidence type="ECO:0000256" key="1">
    <source>
        <dbReference type="SAM" id="MobiDB-lite"/>
    </source>
</evidence>
<dbReference type="InterPro" id="IPR013087">
    <property type="entry name" value="Znf_C2H2_type"/>
</dbReference>
<dbReference type="Pfam" id="PF12874">
    <property type="entry name" value="zf-met"/>
    <property type="match status" value="5"/>
</dbReference>
<sequence length="539" mass="59745">MAVIRDALLLQLRMDRLRQQIIVAELAKIERTMALRSASHLGIATAPVEGDKAVPFTFSEEFMPHGRWPVNAGYYAHMDEVHGLKKDESQGGVGLKSMRPAMEDRMGECLRPCCNAKVGQENGAADEHKLQECNEAVPPKRTLPSAQWELTGITIPVKKPKSLLKWSCAICQVQTPSERHLQEHWAGKKHRSIVATLESINNSQKAETTAEHSSYADQKTSPIKCSCSTCQANGTGEADLKEHLNGIIHQQKIDEGQQMEGDGMAKNVEPPEAECHKSNVPQHADNPPAIWSGNSCRANCTNESDLGSHLLVKIQALLNEITSMARNSESREAKLPPNIVPHYAEQTSHSSCSICQANCDCQSDLENHLGGKIHQMNVQTLDEEAKQTENIPPQIAKNQGPPSESDCSICQAKCNSEPQSEHQRISRRRRKKIEALQREGKDAELGGLNPADKLPSDGCDNKSESSEEEKQTTLDFCEVCNLQFNSKNMLADHCSGEEHLEKQKLLNYCDVCDLLCNSEKMLVHHRTGKKHLKKLNANT</sequence>